<dbReference type="GO" id="GO:0046872">
    <property type="term" value="F:metal ion binding"/>
    <property type="evidence" value="ECO:0007669"/>
    <property type="project" value="UniProtKB-KW"/>
</dbReference>
<evidence type="ECO:0000256" key="12">
    <source>
        <dbReference type="ARBA" id="ARBA00023002"/>
    </source>
</evidence>
<evidence type="ECO:0000313" key="18">
    <source>
        <dbReference type="EMBL" id="CCA68568.1"/>
    </source>
</evidence>
<dbReference type="STRING" id="1109443.G4TB56"/>
<gene>
    <name evidence="18" type="ORF">PIIN_02431</name>
</gene>
<feature type="transmembrane region" description="Helical" evidence="16">
    <location>
        <begin position="370"/>
        <end position="387"/>
    </location>
</feature>
<dbReference type="Gene3D" id="3.10.120.10">
    <property type="entry name" value="Cytochrome b5-like heme/steroid binding domain"/>
    <property type="match status" value="1"/>
</dbReference>
<evidence type="ECO:0000256" key="4">
    <source>
        <dbReference type="ARBA" id="ARBA00009295"/>
    </source>
</evidence>
<comment type="caution">
    <text evidence="18">The sequence shown here is derived from an EMBL/GenBank/DDBJ whole genome shotgun (WGS) entry which is preliminary data.</text>
</comment>
<dbReference type="PIRSF" id="PIRSF015921">
    <property type="entry name" value="FA_sphinglp_des"/>
    <property type="match status" value="1"/>
</dbReference>
<dbReference type="EMBL" id="CAFZ01000035">
    <property type="protein sequence ID" value="CCA68568.1"/>
    <property type="molecule type" value="Genomic_DNA"/>
</dbReference>
<comment type="pathway">
    <text evidence="3">Sphingolipid metabolism.</text>
</comment>
<evidence type="ECO:0000256" key="10">
    <source>
        <dbReference type="ARBA" id="ARBA00022919"/>
    </source>
</evidence>
<evidence type="ECO:0000256" key="2">
    <source>
        <dbReference type="ARBA" id="ARBA00004760"/>
    </source>
</evidence>
<dbReference type="InterPro" id="IPR001199">
    <property type="entry name" value="Cyt_B5-like_heme/steroid-bd"/>
</dbReference>
<dbReference type="eggNOG" id="KOG4232">
    <property type="taxonomic scope" value="Eukaryota"/>
</dbReference>
<keyword evidence="8 16" id="KW-0812">Transmembrane</keyword>
<evidence type="ECO:0000256" key="8">
    <source>
        <dbReference type="ARBA" id="ARBA00022692"/>
    </source>
</evidence>
<dbReference type="GO" id="GO:0016717">
    <property type="term" value="F:oxidoreductase activity, acting on paired donors, with oxidation of a pair of donors resulting in the reduction of molecular oxygen to two molecules of water"/>
    <property type="evidence" value="ECO:0007669"/>
    <property type="project" value="TreeGrafter"/>
</dbReference>
<keyword evidence="14" id="KW-0443">Lipid metabolism</keyword>
<dbReference type="InterPro" id="IPR005804">
    <property type="entry name" value="FA_desaturase_dom"/>
</dbReference>
<sequence length="531" mass="60362">MVVPNGRTTVWTRQEIAERIVQGENLVIYRGQLLKIPHSWLQAHPGGALAILHFVGRDATDEIEAFHAEPTMASKVKNYLVGRVELNKSGSWEPLTPPVANGWMYRSKEGAWVREANVRTQEHDGSLLSSEILLVGVDAKEKGSAPTLESLQAPPPPPSIRLDEQTEHSKSYRELHQRIIDADLYQTPYLTGYGPEVARYLLGAALSAFAFMHGWYMTSAFFLGLVWHQLTFTAHDLGHMGVTHNWVFDRIIGTFIADFCGGLSIGWWVDNHNIHHLVTNHPTHDPDIQHMPFFAISKSFLSNLYSSYYRRIMVFDAFANIVLKFQHQLYYIIMSFARFNLYANSYGFLYKRAFDGKRARGGKWTFWLELTFIALFWTWYSALLVHIGNWKQILGFVLISHMVPSPLHVQIVLSHFSRSTQDLGPSESFVARQLRTTTDVICPDSLAFVHGGLHLQVTHHLFPRLPRHNLRKASMLVKEFSKERGLTYHEFGFLRGNGEVLGVLKDVAEQARIVGMVANEEVKEAIVGNNS</sequence>
<dbReference type="GO" id="GO:0016020">
    <property type="term" value="C:membrane"/>
    <property type="evidence" value="ECO:0007669"/>
    <property type="project" value="UniProtKB-SubCell"/>
</dbReference>
<dbReference type="InterPro" id="IPR036400">
    <property type="entry name" value="Cyt_B5-like_heme/steroid_sf"/>
</dbReference>
<dbReference type="SMART" id="SM01117">
    <property type="entry name" value="Cyt-b5"/>
    <property type="match status" value="1"/>
</dbReference>
<organism evidence="18 19">
    <name type="scientific">Serendipita indica (strain DSM 11827)</name>
    <name type="common">Root endophyte fungus</name>
    <name type="synonym">Piriformospora indica</name>
    <dbReference type="NCBI Taxonomy" id="1109443"/>
    <lineage>
        <taxon>Eukaryota</taxon>
        <taxon>Fungi</taxon>
        <taxon>Dikarya</taxon>
        <taxon>Basidiomycota</taxon>
        <taxon>Agaricomycotina</taxon>
        <taxon>Agaricomycetes</taxon>
        <taxon>Sebacinales</taxon>
        <taxon>Serendipitaceae</taxon>
        <taxon>Serendipita</taxon>
    </lineage>
</organism>
<dbReference type="SUPFAM" id="SSF55856">
    <property type="entry name" value="Cytochrome b5-like heme/steroid binding domain"/>
    <property type="match status" value="1"/>
</dbReference>
<dbReference type="PANTHER" id="PTHR19353:SF30">
    <property type="entry name" value="DELTA 8-(E)-SPHINGOLIPID DESATURASE"/>
    <property type="match status" value="1"/>
</dbReference>
<dbReference type="EC" id="1.14.19.18" evidence="5"/>
<evidence type="ECO:0000256" key="9">
    <source>
        <dbReference type="ARBA" id="ARBA00022723"/>
    </source>
</evidence>
<keyword evidence="9" id="KW-0479">Metal-binding</keyword>
<evidence type="ECO:0000256" key="15">
    <source>
        <dbReference type="ARBA" id="ARBA00023136"/>
    </source>
</evidence>
<evidence type="ECO:0000256" key="11">
    <source>
        <dbReference type="ARBA" id="ARBA00022989"/>
    </source>
</evidence>
<keyword evidence="7" id="KW-0349">Heme</keyword>
<dbReference type="Pfam" id="PF00173">
    <property type="entry name" value="Cyt-b5"/>
    <property type="match status" value="1"/>
</dbReference>
<evidence type="ECO:0000256" key="6">
    <source>
        <dbReference type="ARBA" id="ARBA00016939"/>
    </source>
</evidence>
<dbReference type="HOGENOM" id="CLU_016265_3_1_1"/>
<evidence type="ECO:0000256" key="13">
    <source>
        <dbReference type="ARBA" id="ARBA00023004"/>
    </source>
</evidence>
<evidence type="ECO:0000256" key="5">
    <source>
        <dbReference type="ARBA" id="ARBA00012019"/>
    </source>
</evidence>
<proteinExistence type="inferred from homology"/>
<evidence type="ECO:0000256" key="14">
    <source>
        <dbReference type="ARBA" id="ARBA00023098"/>
    </source>
</evidence>
<dbReference type="PROSITE" id="PS50255">
    <property type="entry name" value="CYTOCHROME_B5_2"/>
    <property type="match status" value="1"/>
</dbReference>
<dbReference type="GO" id="GO:0006665">
    <property type="term" value="P:sphingolipid metabolic process"/>
    <property type="evidence" value="ECO:0007669"/>
    <property type="project" value="UniProtKB-UniPathway"/>
</dbReference>
<evidence type="ECO:0000259" key="17">
    <source>
        <dbReference type="PROSITE" id="PS50255"/>
    </source>
</evidence>
<evidence type="ECO:0000256" key="7">
    <source>
        <dbReference type="ARBA" id="ARBA00022617"/>
    </source>
</evidence>
<keyword evidence="19" id="KW-1185">Reference proteome</keyword>
<feature type="domain" description="Cytochrome b5 heme-binding" evidence="17">
    <location>
        <begin position="8"/>
        <end position="85"/>
    </location>
</feature>
<comment type="subcellular location">
    <subcellularLocation>
        <location evidence="1">Membrane</location>
        <topology evidence="1">Multi-pass membrane protein</topology>
    </subcellularLocation>
</comment>
<evidence type="ECO:0000256" key="1">
    <source>
        <dbReference type="ARBA" id="ARBA00004141"/>
    </source>
</evidence>
<accession>G4TB56</accession>
<dbReference type="PANTHER" id="PTHR19353">
    <property type="entry name" value="FATTY ACID DESATURASE 2"/>
    <property type="match status" value="1"/>
</dbReference>
<feature type="transmembrane region" description="Helical" evidence="16">
    <location>
        <begin position="290"/>
        <end position="309"/>
    </location>
</feature>
<feature type="transmembrane region" description="Helical" evidence="16">
    <location>
        <begin position="329"/>
        <end position="349"/>
    </location>
</feature>
<feature type="transmembrane region" description="Helical" evidence="16">
    <location>
        <begin position="247"/>
        <end position="269"/>
    </location>
</feature>
<protein>
    <recommendedName>
        <fullName evidence="6">Delta 8-(E)-sphingolipid desaturase</fullName>
        <ecNumber evidence="5">1.14.19.18</ecNumber>
    </recommendedName>
</protein>
<dbReference type="UniPathway" id="UPA00222"/>
<comment type="pathway">
    <text evidence="2">Lipid metabolism; sphingolipid metabolism.</text>
</comment>
<keyword evidence="13" id="KW-0408">Iron</keyword>
<keyword evidence="10" id="KW-0746">Sphingolipid metabolism</keyword>
<dbReference type="InParanoid" id="G4TB56"/>
<dbReference type="OMA" id="QWWKNKH"/>
<dbReference type="OrthoDB" id="260091at2759"/>
<dbReference type="Pfam" id="PF00487">
    <property type="entry name" value="FA_desaturase"/>
    <property type="match status" value="1"/>
</dbReference>
<dbReference type="CDD" id="cd03506">
    <property type="entry name" value="Delta6-FADS-like"/>
    <property type="match status" value="1"/>
</dbReference>
<reference evidence="18 19" key="1">
    <citation type="journal article" date="2011" name="PLoS Pathog.">
        <title>Endophytic Life Strategies Decoded by Genome and Transcriptome Analyses of the Mutualistic Root Symbiont Piriformospora indica.</title>
        <authorList>
            <person name="Zuccaro A."/>
            <person name="Lahrmann U."/>
            <person name="Guldener U."/>
            <person name="Langen G."/>
            <person name="Pfiffi S."/>
            <person name="Biedenkopf D."/>
            <person name="Wong P."/>
            <person name="Samans B."/>
            <person name="Grimm C."/>
            <person name="Basiewicz M."/>
            <person name="Murat C."/>
            <person name="Martin F."/>
            <person name="Kogel K.H."/>
        </authorList>
    </citation>
    <scope>NUCLEOTIDE SEQUENCE [LARGE SCALE GENOMIC DNA]</scope>
    <source>
        <strain evidence="18 19">DSM 11827</strain>
    </source>
</reference>
<evidence type="ECO:0000256" key="3">
    <source>
        <dbReference type="ARBA" id="ARBA00004991"/>
    </source>
</evidence>
<keyword evidence="15 16" id="KW-0472">Membrane</keyword>
<keyword evidence="11 16" id="KW-1133">Transmembrane helix</keyword>
<dbReference type="InterPro" id="IPR012171">
    <property type="entry name" value="Fatty_acid_desaturase"/>
</dbReference>
<keyword evidence="12" id="KW-0560">Oxidoreductase</keyword>
<dbReference type="Proteomes" id="UP000007148">
    <property type="component" value="Unassembled WGS sequence"/>
</dbReference>
<dbReference type="AlphaFoldDB" id="G4TB56"/>
<evidence type="ECO:0000313" key="19">
    <source>
        <dbReference type="Proteomes" id="UP000007148"/>
    </source>
</evidence>
<evidence type="ECO:0000256" key="16">
    <source>
        <dbReference type="SAM" id="Phobius"/>
    </source>
</evidence>
<comment type="similarity">
    <text evidence="4">Belongs to the fatty acid desaturase type 1 family.</text>
</comment>
<name>G4TB56_SERID</name>
<feature type="transmembrane region" description="Helical" evidence="16">
    <location>
        <begin position="200"/>
        <end position="227"/>
    </location>
</feature>